<dbReference type="AlphaFoldDB" id="Q0UXU3"/>
<organism evidence="2 3">
    <name type="scientific">Phaeosphaeria nodorum (strain SN15 / ATCC MYA-4574 / FGSC 10173)</name>
    <name type="common">Glume blotch fungus</name>
    <name type="synonym">Parastagonospora nodorum</name>
    <dbReference type="NCBI Taxonomy" id="321614"/>
    <lineage>
        <taxon>Eukaryota</taxon>
        <taxon>Fungi</taxon>
        <taxon>Dikarya</taxon>
        <taxon>Ascomycota</taxon>
        <taxon>Pezizomycotina</taxon>
        <taxon>Dothideomycetes</taxon>
        <taxon>Pleosporomycetidae</taxon>
        <taxon>Pleosporales</taxon>
        <taxon>Pleosporineae</taxon>
        <taxon>Phaeosphaeriaceae</taxon>
        <taxon>Parastagonospora</taxon>
    </lineage>
</organism>
<dbReference type="InParanoid" id="Q0UXU3"/>
<dbReference type="EMBL" id="CH445329">
    <property type="protein sequence ID" value="EAT88626.1"/>
    <property type="molecule type" value="Genomic_DNA"/>
</dbReference>
<sequence length="98" mass="10913">MTRCAETNCTRSVILPPGRELKANFICKMHKLELYRSCAQMIAHCQHGRMPTGGTPEEGLNEVLFGWMRGARRHSVSAETDIDDALEKGPEAQPSRSV</sequence>
<reference evidence="3" key="1">
    <citation type="journal article" date="2007" name="Plant Cell">
        <title>Dothideomycete-plant interactions illuminated by genome sequencing and EST analysis of the wheat pathogen Stagonospora nodorum.</title>
        <authorList>
            <person name="Hane J.K."/>
            <person name="Lowe R.G."/>
            <person name="Solomon P.S."/>
            <person name="Tan K.C."/>
            <person name="Schoch C.L."/>
            <person name="Spatafora J.W."/>
            <person name="Crous P.W."/>
            <person name="Kodira C."/>
            <person name="Birren B.W."/>
            <person name="Galagan J.E."/>
            <person name="Torriani S.F."/>
            <person name="McDonald B.A."/>
            <person name="Oliver R.P."/>
        </authorList>
    </citation>
    <scope>NUCLEOTIDE SEQUENCE [LARGE SCALE GENOMIC DNA]</scope>
    <source>
        <strain evidence="3">SN15 / ATCC MYA-4574 / FGSC 10173</strain>
    </source>
</reference>
<dbReference type="KEGG" id="pno:SNOG_03421"/>
<dbReference type="RefSeq" id="XP_001793987.1">
    <property type="nucleotide sequence ID" value="XM_001793935.1"/>
</dbReference>
<evidence type="ECO:0000313" key="3">
    <source>
        <dbReference type="Proteomes" id="UP000001055"/>
    </source>
</evidence>
<evidence type="ECO:0000256" key="1">
    <source>
        <dbReference type="SAM" id="MobiDB-lite"/>
    </source>
</evidence>
<evidence type="ECO:0000313" key="2">
    <source>
        <dbReference type="EMBL" id="EAT88626.1"/>
    </source>
</evidence>
<feature type="region of interest" description="Disordered" evidence="1">
    <location>
        <begin position="76"/>
        <end position="98"/>
    </location>
</feature>
<gene>
    <name evidence="2" type="ORF">SNOG_03421</name>
</gene>
<dbReference type="GeneID" id="5970850"/>
<proteinExistence type="predicted"/>
<dbReference type="Proteomes" id="UP000001055">
    <property type="component" value="Unassembled WGS sequence"/>
</dbReference>
<protein>
    <submittedName>
        <fullName evidence="2">Uncharacterized protein</fullName>
    </submittedName>
</protein>
<accession>Q0UXU3</accession>
<dbReference type="VEuPathDB" id="FungiDB:JI435_429050"/>
<name>Q0UXU3_PHANO</name>